<proteinExistence type="predicted"/>
<dbReference type="PROSITE" id="PS51186">
    <property type="entry name" value="GNAT"/>
    <property type="match status" value="1"/>
</dbReference>
<sequence length="353" mass="40054">MNLHQSFESDIKNTTTSNIIKKNARLASSDKNILNETTNRLPLEKFQDYTNKPLQAIIKTPDVSYEQRSILKVDSETPDLIVHELYWSEYKSQLAEKIYRDLKTTFLNLISDKTNKVITQIPIKYEELILSAINTGFSPLNAYRRTIETKQEIFLNLSFEGEERLGNPFPLFPKKGISDGVIAIRPTIQEHCDSFFTEQEDKVATYWSIFPARTYAEVKDYCQEARTNNFLGLGITASVIEESTQQVVGRVHLRPVVPPKVADVGYGIFPSHRGKGYAVKALNLFTDWIFSEAGYVRIELGIKEGNEASERVAQSCGYIRESSCPCRLKNQDGSFSTQISYAKISPFYGVKGE</sequence>
<dbReference type="InterPro" id="IPR016181">
    <property type="entry name" value="Acyl_CoA_acyltransferase"/>
</dbReference>
<organism evidence="2 3">
    <name type="scientific">Aeromonas hydrophila</name>
    <dbReference type="NCBI Taxonomy" id="644"/>
    <lineage>
        <taxon>Bacteria</taxon>
        <taxon>Pseudomonadati</taxon>
        <taxon>Pseudomonadota</taxon>
        <taxon>Gammaproteobacteria</taxon>
        <taxon>Aeromonadales</taxon>
        <taxon>Aeromonadaceae</taxon>
        <taxon>Aeromonas</taxon>
    </lineage>
</organism>
<evidence type="ECO:0000259" key="1">
    <source>
        <dbReference type="PROSITE" id="PS51186"/>
    </source>
</evidence>
<reference evidence="3" key="2">
    <citation type="submission" date="2018-02" db="EMBL/GenBank/DDBJ databases">
        <title>Phenotypic characterization and whole genome analysis of multidrug-resistant, extended-spectrum beta-lactamase-producing bacteria isolated from dogs in Germany.</title>
        <authorList>
            <person name="Williamson C."/>
        </authorList>
    </citation>
    <scope>NUCLEOTIDE SEQUENCE [LARGE SCALE GENOMIC DNA]</scope>
    <source>
        <strain evidence="3">AFG_SD03_1510_Ahy_093</strain>
    </source>
</reference>
<evidence type="ECO:0000313" key="2">
    <source>
        <dbReference type="EMBL" id="RCF44336.1"/>
    </source>
</evidence>
<gene>
    <name evidence="2" type="ORF">C6C11_20375</name>
</gene>
<dbReference type="Pfam" id="PF13302">
    <property type="entry name" value="Acetyltransf_3"/>
    <property type="match status" value="1"/>
</dbReference>
<protein>
    <recommendedName>
        <fullName evidence="1">N-acetyltransferase domain-containing protein</fullName>
    </recommendedName>
</protein>
<dbReference type="SUPFAM" id="SSF55729">
    <property type="entry name" value="Acyl-CoA N-acyltransferases (Nat)"/>
    <property type="match status" value="1"/>
</dbReference>
<dbReference type="Gene3D" id="3.40.630.30">
    <property type="match status" value="1"/>
</dbReference>
<dbReference type="InterPro" id="IPR051531">
    <property type="entry name" value="N-acetyltransferase"/>
</dbReference>
<reference evidence="2 3" key="1">
    <citation type="journal article" date="2018" name="PLoS ONE">
        <title>Phenotypic characterization and whole genome analysis of extended-spectrum beta-lactamase-producing bacteria isolated from dogs in Germany.</title>
        <authorList>
            <person name="Boehmer T."/>
            <person name="Vogler A.J."/>
            <person name="Thomas A."/>
            <person name="Sauer S."/>
            <person name="Hergenroether M."/>
            <person name="Straubinger R.K."/>
            <person name="Birdsell D."/>
            <person name="Keim P."/>
            <person name="Sahl J.W."/>
            <person name="Williamson C.H."/>
            <person name="Riehm J.M."/>
        </authorList>
    </citation>
    <scope>NUCLEOTIDE SEQUENCE [LARGE SCALE GENOMIC DNA]</scope>
    <source>
        <strain evidence="2 3">AFG_SD03_1510_Ahy_093</strain>
    </source>
</reference>
<dbReference type="AlphaFoldDB" id="A0ABD7G264"/>
<dbReference type="PANTHER" id="PTHR43792">
    <property type="entry name" value="GNAT FAMILY, PUTATIVE (AFU_ORTHOLOGUE AFUA_3G00765)-RELATED-RELATED"/>
    <property type="match status" value="1"/>
</dbReference>
<dbReference type="Proteomes" id="UP000253075">
    <property type="component" value="Unassembled WGS sequence"/>
</dbReference>
<dbReference type="EMBL" id="PUTQ01000037">
    <property type="protein sequence ID" value="RCF44336.1"/>
    <property type="molecule type" value="Genomic_DNA"/>
</dbReference>
<accession>A0ABD7G264</accession>
<evidence type="ECO:0000313" key="3">
    <source>
        <dbReference type="Proteomes" id="UP000253075"/>
    </source>
</evidence>
<dbReference type="InterPro" id="IPR000182">
    <property type="entry name" value="GNAT_dom"/>
</dbReference>
<name>A0ABD7G264_AERHY</name>
<comment type="caution">
    <text evidence="2">The sequence shown here is derived from an EMBL/GenBank/DDBJ whole genome shotgun (WGS) entry which is preliminary data.</text>
</comment>
<dbReference type="RefSeq" id="WP_113995831.1">
    <property type="nucleotide sequence ID" value="NZ_JACLAM010000001.1"/>
</dbReference>
<feature type="domain" description="N-acetyltransferase" evidence="1">
    <location>
        <begin position="193"/>
        <end position="346"/>
    </location>
</feature>